<evidence type="ECO:0000256" key="2">
    <source>
        <dbReference type="ARBA" id="ARBA00022723"/>
    </source>
</evidence>
<proteinExistence type="predicted"/>
<keyword evidence="2" id="KW-0479">Metal-binding</keyword>
<gene>
    <name evidence="9" type="ORF">DW723_04530</name>
    <name evidence="8" type="ORF">DW859_11345</name>
    <name evidence="7" type="ORF">DWY46_07530</name>
    <name evidence="6" type="ORF">DXB81_08605</name>
</gene>
<dbReference type="Pfam" id="PF12831">
    <property type="entry name" value="FAD_oxidored"/>
    <property type="match status" value="1"/>
</dbReference>
<dbReference type="Gene3D" id="3.50.50.60">
    <property type="entry name" value="FAD/NAD(P)-binding domain"/>
    <property type="match status" value="1"/>
</dbReference>
<evidence type="ECO:0000313" key="12">
    <source>
        <dbReference type="Proteomes" id="UP000283928"/>
    </source>
</evidence>
<name>A0A396A0Q9_9FIRM</name>
<dbReference type="OrthoDB" id="9759982at2"/>
<reference evidence="10 11" key="1">
    <citation type="submission" date="2018-08" db="EMBL/GenBank/DDBJ databases">
        <title>A genome reference for cultivated species of the human gut microbiota.</title>
        <authorList>
            <person name="Zou Y."/>
            <person name="Xue W."/>
            <person name="Luo G."/>
        </authorList>
    </citation>
    <scope>NUCLEOTIDE SEQUENCE [LARGE SCALE GENOMIC DNA]</scope>
    <source>
        <strain evidence="7 13">AF25-21</strain>
        <strain evidence="9 12">AM27-32LB</strain>
        <strain evidence="8 11">AM37-4AC</strain>
        <strain evidence="6 10">OM06-11AA</strain>
    </source>
</reference>
<dbReference type="PRINTS" id="PR00411">
    <property type="entry name" value="PNDRDTASEI"/>
</dbReference>
<evidence type="ECO:0000313" key="9">
    <source>
        <dbReference type="EMBL" id="RHE76890.1"/>
    </source>
</evidence>
<sequence>MKMKQIYDVIVVGGGPAGIMAAMASGKLGADTLLIEKNGFLGGAATASVLGPISPFHYKDEQVINGIPQDFMDRMVKEAGSTGHMKTLDPYGSGDSLGFYDREKYKYVAVEMLKEFGVDILYHSMIDSVDCDNFKLTGLTTVSKGGDRLHFSAHVIVDATGDGDIAVRCGENYCIGDPVEHKFSPSSAMFEMANVDTEKVFRYIQENQEDFEFLSDIVPMREFDDRLKQHYFVGQGFKKLVKKAVEAGDLEFGRDSVIVLNGIHPNTMHFNATRICGLDATDVVKRTESEIDGRRQINSVSEFMIKYVPGFENAFVSVTNAEIGVRETRHIEGMHTLTGMDVYEGRKFEDVVSRGYFPIDLHNPDGKEGYGNGGVWKVPKDTYDIPYRCLIPKHIDGLILSGRCISGTSEAHGSYRTQGGIMGIGQASGVAAAVCAKNHVQPREQEVKEIQEELIRLGASVYRDEEKAKAEKARARKIAQEYIKEHEGNLITLPEILKEYED</sequence>
<evidence type="ECO:0000313" key="13">
    <source>
        <dbReference type="Proteomes" id="UP000285839"/>
    </source>
</evidence>
<evidence type="ECO:0000313" key="7">
    <source>
        <dbReference type="EMBL" id="RGR49632.1"/>
    </source>
</evidence>
<keyword evidence="3" id="KW-0560">Oxidoreductase</keyword>
<dbReference type="PANTHER" id="PTHR43498:SF1">
    <property type="entry name" value="COB--COM HETERODISULFIDE REDUCTASE IRON-SULFUR SUBUNIT A"/>
    <property type="match status" value="1"/>
</dbReference>
<dbReference type="PRINTS" id="PR00368">
    <property type="entry name" value="FADPNR"/>
</dbReference>
<dbReference type="EMBL" id="QSHL01000007">
    <property type="protein sequence ID" value="RHC05732.1"/>
    <property type="molecule type" value="Genomic_DNA"/>
</dbReference>
<evidence type="ECO:0000313" key="8">
    <source>
        <dbReference type="EMBL" id="RHC05732.1"/>
    </source>
</evidence>
<dbReference type="InterPro" id="IPR036188">
    <property type="entry name" value="FAD/NAD-bd_sf"/>
</dbReference>
<keyword evidence="1" id="KW-0004">4Fe-4S</keyword>
<comment type="caution">
    <text evidence="9">The sequence shown here is derived from an EMBL/GenBank/DDBJ whole genome shotgun (WGS) entry which is preliminary data.</text>
</comment>
<dbReference type="AlphaFoldDB" id="A0A396A0Q9"/>
<evidence type="ECO:0000256" key="3">
    <source>
        <dbReference type="ARBA" id="ARBA00023002"/>
    </source>
</evidence>
<dbReference type="GO" id="GO:0051539">
    <property type="term" value="F:4 iron, 4 sulfur cluster binding"/>
    <property type="evidence" value="ECO:0007669"/>
    <property type="project" value="UniProtKB-KW"/>
</dbReference>
<dbReference type="GO" id="GO:0016491">
    <property type="term" value="F:oxidoreductase activity"/>
    <property type="evidence" value="ECO:0007669"/>
    <property type="project" value="UniProtKB-KW"/>
</dbReference>
<organism evidence="9 12">
    <name type="scientific">Blautia obeum</name>
    <dbReference type="NCBI Taxonomy" id="40520"/>
    <lineage>
        <taxon>Bacteria</taxon>
        <taxon>Bacillati</taxon>
        <taxon>Bacillota</taxon>
        <taxon>Clostridia</taxon>
        <taxon>Lachnospirales</taxon>
        <taxon>Lachnospiraceae</taxon>
        <taxon>Blautia</taxon>
    </lineage>
</organism>
<protein>
    <submittedName>
        <fullName evidence="9">FAD-dependent oxidoreductase</fullName>
    </submittedName>
</protein>
<evidence type="ECO:0000256" key="5">
    <source>
        <dbReference type="ARBA" id="ARBA00023014"/>
    </source>
</evidence>
<dbReference type="Proteomes" id="UP000283928">
    <property type="component" value="Unassembled WGS sequence"/>
</dbReference>
<evidence type="ECO:0000256" key="4">
    <source>
        <dbReference type="ARBA" id="ARBA00023004"/>
    </source>
</evidence>
<evidence type="ECO:0000256" key="1">
    <source>
        <dbReference type="ARBA" id="ARBA00022485"/>
    </source>
</evidence>
<evidence type="ECO:0000313" key="6">
    <source>
        <dbReference type="EMBL" id="RGN04875.1"/>
    </source>
</evidence>
<evidence type="ECO:0000313" key="11">
    <source>
        <dbReference type="Proteomes" id="UP000265808"/>
    </source>
</evidence>
<keyword evidence="5" id="KW-0411">Iron-sulfur</keyword>
<dbReference type="Proteomes" id="UP000261222">
    <property type="component" value="Unassembled WGS sequence"/>
</dbReference>
<dbReference type="InterPro" id="IPR039650">
    <property type="entry name" value="HdrA-like"/>
</dbReference>
<dbReference type="GO" id="GO:0046872">
    <property type="term" value="F:metal ion binding"/>
    <property type="evidence" value="ECO:0007669"/>
    <property type="project" value="UniProtKB-KW"/>
</dbReference>
<accession>A0A396A0Q9</accession>
<dbReference type="SUPFAM" id="SSF51905">
    <property type="entry name" value="FAD/NAD(P)-binding domain"/>
    <property type="match status" value="1"/>
</dbReference>
<dbReference type="EMBL" id="QSKO01000004">
    <property type="protein sequence ID" value="RHE76890.1"/>
    <property type="molecule type" value="Genomic_DNA"/>
</dbReference>
<dbReference type="EMBL" id="QSUB01000003">
    <property type="protein sequence ID" value="RGN04875.1"/>
    <property type="molecule type" value="Genomic_DNA"/>
</dbReference>
<dbReference type="Proteomes" id="UP000285839">
    <property type="component" value="Unassembled WGS sequence"/>
</dbReference>
<evidence type="ECO:0000313" key="10">
    <source>
        <dbReference type="Proteomes" id="UP000261222"/>
    </source>
</evidence>
<dbReference type="EMBL" id="QRUH01000004">
    <property type="protein sequence ID" value="RGR49632.1"/>
    <property type="molecule type" value="Genomic_DNA"/>
</dbReference>
<dbReference type="PANTHER" id="PTHR43498">
    <property type="entry name" value="FERREDOXIN:COB-COM HETERODISULFIDE REDUCTASE SUBUNIT A"/>
    <property type="match status" value="1"/>
</dbReference>
<dbReference type="Proteomes" id="UP000265808">
    <property type="component" value="Unassembled WGS sequence"/>
</dbReference>
<keyword evidence="4" id="KW-0408">Iron</keyword>